<dbReference type="InterPro" id="IPR047153">
    <property type="entry name" value="TRIM45/56/19-like"/>
</dbReference>
<dbReference type="InterPro" id="IPR006573">
    <property type="entry name" value="NHR_dom"/>
</dbReference>
<evidence type="ECO:0000256" key="2">
    <source>
        <dbReference type="ARBA" id="ARBA00022771"/>
    </source>
</evidence>
<keyword evidence="1" id="KW-0479">Metal-binding</keyword>
<sequence>MATASVPVEPEDMDCSVCHELLSDPKLLPCGHCLCRHCLLSWLHSQRPALCPLCRCAIVVDADEQGRTSMEEIADGLPTDLAIAALVEARRLLERDHKCCVCDDVAATSLCLHCGDMLCAACTIGHGKLSATRQHKVESLASVTADTVAANRPVPCAVHADKATELFCSTHGQTICQLCATSRHRGCSEVRDLEEKVGEARALLAQLADTLRAGERELDRSIQQLDDHLKEVEKQSAAAIAHIDAMCQRLAQSVEACRRRLTEMTHSACCDVREAVSEAKTCLLQRRGKLTTHTRVVERVQDAKSRHTVTSMTPKLKTRVDDLDYSVTLPADAKAIFKVTLIIDSEVVSRLEKELSELGQVKVTPTDIIAHVKPQPGVFRFHDNHGENIVLSNHQLTAERKSGTETNGVVMSRDPMEINVVYEVLINETDNTQKSNFTFLGAVSESPASVTLTVRSFELTCGVVVSSYAVWVLQSKAQTDLFRSALRDVTAGSRVGVGLDTDRYLHVFMDGKDLGVMPGAPSLTQHCYAFFDLGWRLKKVTSLPPYRV</sequence>
<dbReference type="PROSITE" id="PS00518">
    <property type="entry name" value="ZF_RING_1"/>
    <property type="match status" value="1"/>
</dbReference>
<dbReference type="SMART" id="SM00184">
    <property type="entry name" value="RING"/>
    <property type="match status" value="1"/>
</dbReference>
<evidence type="ECO:0000259" key="6">
    <source>
        <dbReference type="PROSITE" id="PS50089"/>
    </source>
</evidence>
<evidence type="ECO:0000256" key="4">
    <source>
        <dbReference type="PROSITE-ProRule" id="PRU00024"/>
    </source>
</evidence>
<dbReference type="GO" id="GO:0061630">
    <property type="term" value="F:ubiquitin protein ligase activity"/>
    <property type="evidence" value="ECO:0007669"/>
    <property type="project" value="TreeGrafter"/>
</dbReference>
<dbReference type="GO" id="GO:0006513">
    <property type="term" value="P:protein monoubiquitination"/>
    <property type="evidence" value="ECO:0007669"/>
    <property type="project" value="TreeGrafter"/>
</dbReference>
<dbReference type="InterPro" id="IPR027370">
    <property type="entry name" value="Znf-RING_euk"/>
</dbReference>
<dbReference type="Gene3D" id="2.60.120.920">
    <property type="match status" value="1"/>
</dbReference>
<protein>
    <submittedName>
        <fullName evidence="9">Uncharacterized protein</fullName>
    </submittedName>
</protein>
<feature type="domain" description="B box-type" evidence="7">
    <location>
        <begin position="94"/>
        <end position="140"/>
    </location>
</feature>
<dbReference type="InterPro" id="IPR013083">
    <property type="entry name" value="Znf_RING/FYVE/PHD"/>
</dbReference>
<name>A0AAN9AMY7_9CAEN</name>
<evidence type="ECO:0000259" key="8">
    <source>
        <dbReference type="PROSITE" id="PS51065"/>
    </source>
</evidence>
<dbReference type="InterPro" id="IPR001841">
    <property type="entry name" value="Znf_RING"/>
</dbReference>
<evidence type="ECO:0000256" key="5">
    <source>
        <dbReference type="SAM" id="Coils"/>
    </source>
</evidence>
<dbReference type="PANTHER" id="PTHR25462:SF229">
    <property type="entry name" value="TRANSCRIPTION INTERMEDIARY FACTOR 1-BETA"/>
    <property type="match status" value="1"/>
</dbReference>
<dbReference type="PROSITE" id="PS50089">
    <property type="entry name" value="ZF_RING_2"/>
    <property type="match status" value="1"/>
</dbReference>
<dbReference type="Gene3D" id="3.30.160.60">
    <property type="entry name" value="Classic Zinc Finger"/>
    <property type="match status" value="1"/>
</dbReference>
<keyword evidence="10" id="KW-1185">Reference proteome</keyword>
<proteinExistence type="predicted"/>
<dbReference type="Proteomes" id="UP001374579">
    <property type="component" value="Unassembled WGS sequence"/>
</dbReference>
<dbReference type="Pfam" id="PF00643">
    <property type="entry name" value="zf-B_box"/>
    <property type="match status" value="1"/>
</dbReference>
<dbReference type="InterPro" id="IPR043136">
    <property type="entry name" value="B30.2/SPRY_sf"/>
</dbReference>
<keyword evidence="5" id="KW-0175">Coiled coil</keyword>
<feature type="domain" description="RING-type" evidence="6">
    <location>
        <begin position="15"/>
        <end position="55"/>
    </location>
</feature>
<comment type="caution">
    <text evidence="9">The sequence shown here is derived from an EMBL/GenBank/DDBJ whole genome shotgun (WGS) entry which is preliminary data.</text>
</comment>
<dbReference type="PROSITE" id="PS50119">
    <property type="entry name" value="ZF_BBOX"/>
    <property type="match status" value="2"/>
</dbReference>
<gene>
    <name evidence="9" type="ORF">V1264_024202</name>
</gene>
<accession>A0AAN9AMY7</accession>
<organism evidence="9 10">
    <name type="scientific">Littorina saxatilis</name>
    <dbReference type="NCBI Taxonomy" id="31220"/>
    <lineage>
        <taxon>Eukaryota</taxon>
        <taxon>Metazoa</taxon>
        <taxon>Spiralia</taxon>
        <taxon>Lophotrochozoa</taxon>
        <taxon>Mollusca</taxon>
        <taxon>Gastropoda</taxon>
        <taxon>Caenogastropoda</taxon>
        <taxon>Littorinimorpha</taxon>
        <taxon>Littorinoidea</taxon>
        <taxon>Littorinidae</taxon>
        <taxon>Littorina</taxon>
    </lineage>
</organism>
<dbReference type="SUPFAM" id="SSF57845">
    <property type="entry name" value="B-box zinc-binding domain"/>
    <property type="match status" value="1"/>
</dbReference>
<evidence type="ECO:0000256" key="1">
    <source>
        <dbReference type="ARBA" id="ARBA00022723"/>
    </source>
</evidence>
<dbReference type="Gene3D" id="3.30.40.10">
    <property type="entry name" value="Zinc/RING finger domain, C3HC4 (zinc finger)"/>
    <property type="match status" value="1"/>
</dbReference>
<evidence type="ECO:0000256" key="3">
    <source>
        <dbReference type="ARBA" id="ARBA00022833"/>
    </source>
</evidence>
<evidence type="ECO:0000313" key="9">
    <source>
        <dbReference type="EMBL" id="KAK7089862.1"/>
    </source>
</evidence>
<feature type="coiled-coil region" evidence="5">
    <location>
        <begin position="190"/>
        <end position="235"/>
    </location>
</feature>
<dbReference type="SUPFAM" id="SSF57850">
    <property type="entry name" value="RING/U-box"/>
    <property type="match status" value="1"/>
</dbReference>
<reference evidence="9 10" key="1">
    <citation type="submission" date="2024-02" db="EMBL/GenBank/DDBJ databases">
        <title>Chromosome-scale genome assembly of the rough periwinkle Littorina saxatilis.</title>
        <authorList>
            <person name="De Jode A."/>
            <person name="Faria R."/>
            <person name="Formenti G."/>
            <person name="Sims Y."/>
            <person name="Smith T.P."/>
            <person name="Tracey A."/>
            <person name="Wood J.M.D."/>
            <person name="Zagrodzka Z.B."/>
            <person name="Johannesson K."/>
            <person name="Butlin R.K."/>
            <person name="Leder E.H."/>
        </authorList>
    </citation>
    <scope>NUCLEOTIDE SEQUENCE [LARGE SCALE GENOMIC DNA]</scope>
    <source>
        <strain evidence="9">Snail1</strain>
        <tissue evidence="9">Muscle</tissue>
    </source>
</reference>
<dbReference type="Pfam" id="PF07177">
    <property type="entry name" value="Neuralized"/>
    <property type="match status" value="1"/>
</dbReference>
<evidence type="ECO:0000259" key="7">
    <source>
        <dbReference type="PROSITE" id="PS50119"/>
    </source>
</evidence>
<dbReference type="Pfam" id="PF13445">
    <property type="entry name" value="zf-RING_UBOX"/>
    <property type="match status" value="1"/>
</dbReference>
<feature type="domain" description="NHR" evidence="8">
    <location>
        <begin position="378"/>
        <end position="545"/>
    </location>
</feature>
<keyword evidence="2 4" id="KW-0863">Zinc-finger</keyword>
<dbReference type="InterPro" id="IPR017907">
    <property type="entry name" value="Znf_RING_CS"/>
</dbReference>
<dbReference type="PROSITE" id="PS51065">
    <property type="entry name" value="NHR"/>
    <property type="match status" value="1"/>
</dbReference>
<feature type="domain" description="B box-type" evidence="7">
    <location>
        <begin position="151"/>
        <end position="185"/>
    </location>
</feature>
<dbReference type="CDD" id="cd19757">
    <property type="entry name" value="Bbox1"/>
    <property type="match status" value="1"/>
</dbReference>
<evidence type="ECO:0000313" key="10">
    <source>
        <dbReference type="Proteomes" id="UP001374579"/>
    </source>
</evidence>
<dbReference type="PANTHER" id="PTHR25462">
    <property type="entry name" value="BONUS, ISOFORM C-RELATED"/>
    <property type="match status" value="1"/>
</dbReference>
<dbReference type="InterPro" id="IPR000315">
    <property type="entry name" value="Znf_B-box"/>
</dbReference>
<dbReference type="AlphaFoldDB" id="A0AAN9AMY7"/>
<dbReference type="GO" id="GO:0008270">
    <property type="term" value="F:zinc ion binding"/>
    <property type="evidence" value="ECO:0007669"/>
    <property type="project" value="UniProtKB-KW"/>
</dbReference>
<keyword evidence="3" id="KW-0862">Zinc</keyword>
<dbReference type="EMBL" id="JBAMIC010000248">
    <property type="protein sequence ID" value="KAK7089862.1"/>
    <property type="molecule type" value="Genomic_DNA"/>
</dbReference>